<protein>
    <submittedName>
        <fullName evidence="4">Uncharacterized protein</fullName>
    </submittedName>
</protein>
<dbReference type="AlphaFoldDB" id="A0A8I6R8G2"/>
<dbReference type="InterPro" id="IPR017996">
    <property type="entry name" value="MRJP/yellow-related"/>
</dbReference>
<evidence type="ECO:0000256" key="3">
    <source>
        <dbReference type="ARBA" id="ARBA00022525"/>
    </source>
</evidence>
<evidence type="ECO:0000256" key="1">
    <source>
        <dbReference type="ARBA" id="ARBA00004613"/>
    </source>
</evidence>
<reference evidence="4" key="1">
    <citation type="submission" date="2022-01" db="UniProtKB">
        <authorList>
            <consortium name="EnsemblMetazoa"/>
        </authorList>
    </citation>
    <scope>IDENTIFICATION</scope>
</reference>
<dbReference type="PANTHER" id="PTHR10009">
    <property type="entry name" value="PROTEIN YELLOW-RELATED"/>
    <property type="match status" value="1"/>
</dbReference>
<proteinExistence type="inferred from homology"/>
<dbReference type="Gene3D" id="2.120.10.30">
    <property type="entry name" value="TolB, C-terminal domain"/>
    <property type="match status" value="1"/>
</dbReference>
<dbReference type="PANTHER" id="PTHR10009:SF19">
    <property type="entry name" value="RE55542P"/>
    <property type="match status" value="1"/>
</dbReference>
<comment type="subcellular location">
    <subcellularLocation>
        <location evidence="1">Secreted</location>
    </subcellularLocation>
</comment>
<dbReference type="KEGG" id="clec:106661036"/>
<dbReference type="RefSeq" id="XP_014239663.1">
    <property type="nucleotide sequence ID" value="XM_014384177.2"/>
</dbReference>
<dbReference type="InterPro" id="IPR011042">
    <property type="entry name" value="6-blade_b-propeller_TolB-like"/>
</dbReference>
<dbReference type="Proteomes" id="UP000494040">
    <property type="component" value="Unassembled WGS sequence"/>
</dbReference>
<dbReference type="OMA" id="WHESAAY"/>
<dbReference type="GO" id="GO:0005576">
    <property type="term" value="C:extracellular region"/>
    <property type="evidence" value="ECO:0007669"/>
    <property type="project" value="UniProtKB-SubCell"/>
</dbReference>
<evidence type="ECO:0000313" key="4">
    <source>
        <dbReference type="EnsemblMetazoa" id="XP_014239663.1"/>
    </source>
</evidence>
<keyword evidence="3" id="KW-0964">Secreted</keyword>
<keyword evidence="5" id="KW-1185">Reference proteome</keyword>
<dbReference type="OrthoDB" id="8184345at2759"/>
<dbReference type="Pfam" id="PF03022">
    <property type="entry name" value="MRJP"/>
    <property type="match status" value="1"/>
</dbReference>
<dbReference type="EnsemblMetazoa" id="XM_014384177.2">
    <property type="protein sequence ID" value="XP_014239663.1"/>
    <property type="gene ID" value="LOC106661036"/>
</dbReference>
<evidence type="ECO:0000313" key="5">
    <source>
        <dbReference type="Proteomes" id="UP000494040"/>
    </source>
</evidence>
<dbReference type="GeneID" id="106661036"/>
<evidence type="ECO:0000256" key="2">
    <source>
        <dbReference type="ARBA" id="ARBA00009127"/>
    </source>
</evidence>
<sequence>MRKFVRWFYTSNATKKAYPDWSWHESAAYAREDDCEGIISVYRMRLDQCQHFWVLDSGVYDFTYYRAVCPPKILIFDTRTDRLVRRVTLPKDVIDAHSLFTNIVLLTNPTDQNCLDNTVAFLSDTYAPGIVTYDARTSRFSRSTHPSMYPDPNAEFFSIMGESFRLSDGVIGMAVDSKAGELYFQPLSSFFIFKVKVEDLLNGNNGNDLPVTIVANKYSQSAGLDFGPLESGREVLVYSEVSENNIVFLDPLTSEKRVVAVSAEKLQFVSDIKITNGELWLASNRLQKFYHSSINSSDTNLRIMKFVSSQL</sequence>
<name>A0A8I6R8G2_CIMLE</name>
<dbReference type="SUPFAM" id="SSF101898">
    <property type="entry name" value="NHL repeat"/>
    <property type="match status" value="1"/>
</dbReference>
<accession>A0A8I6R8G2</accession>
<comment type="similarity">
    <text evidence="2">Belongs to the major royal jelly protein family.</text>
</comment>
<organism evidence="4 5">
    <name type="scientific">Cimex lectularius</name>
    <name type="common">Bed bug</name>
    <name type="synonym">Acanthia lectularia</name>
    <dbReference type="NCBI Taxonomy" id="79782"/>
    <lineage>
        <taxon>Eukaryota</taxon>
        <taxon>Metazoa</taxon>
        <taxon>Ecdysozoa</taxon>
        <taxon>Arthropoda</taxon>
        <taxon>Hexapoda</taxon>
        <taxon>Insecta</taxon>
        <taxon>Pterygota</taxon>
        <taxon>Neoptera</taxon>
        <taxon>Paraneoptera</taxon>
        <taxon>Hemiptera</taxon>
        <taxon>Heteroptera</taxon>
        <taxon>Panheteroptera</taxon>
        <taxon>Cimicomorpha</taxon>
        <taxon>Cimicidae</taxon>
        <taxon>Cimex</taxon>
    </lineage>
</organism>